<proteinExistence type="predicted"/>
<gene>
    <name evidence="2" type="ORF">VP01_289g7</name>
</gene>
<protein>
    <submittedName>
        <fullName evidence="2">Uncharacterized protein</fullName>
    </submittedName>
</protein>
<dbReference type="Proteomes" id="UP000037035">
    <property type="component" value="Unassembled WGS sequence"/>
</dbReference>
<accession>A0A0L6V3D5</accession>
<sequence length="162" mass="18150">MADPGESKGWELIVPDPPRPNQNRPTHQSNHRTTSKTNPMPAVDSKQVNCNLFTKETEEDYPFENKDLSLEPTFECFDLQEVAVERYGKDVTGNFDSIDLLALNGKLMLHSIFDPTEEKMARGLRGLKGMITILTPTTNTWPLPKPSPVLQSPTSTYSKAFA</sequence>
<organism evidence="2 3">
    <name type="scientific">Puccinia sorghi</name>
    <dbReference type="NCBI Taxonomy" id="27349"/>
    <lineage>
        <taxon>Eukaryota</taxon>
        <taxon>Fungi</taxon>
        <taxon>Dikarya</taxon>
        <taxon>Basidiomycota</taxon>
        <taxon>Pucciniomycotina</taxon>
        <taxon>Pucciniomycetes</taxon>
        <taxon>Pucciniales</taxon>
        <taxon>Pucciniaceae</taxon>
        <taxon>Puccinia</taxon>
    </lineage>
</organism>
<evidence type="ECO:0000256" key="1">
    <source>
        <dbReference type="SAM" id="MobiDB-lite"/>
    </source>
</evidence>
<reference evidence="2 3" key="1">
    <citation type="submission" date="2015-08" db="EMBL/GenBank/DDBJ databases">
        <title>Next Generation Sequencing and Analysis of the Genome of Puccinia sorghi L Schw, the Causal Agent of Maize Common Rust.</title>
        <authorList>
            <person name="Rochi L."/>
            <person name="Burguener G."/>
            <person name="Darino M."/>
            <person name="Turjanski A."/>
            <person name="Kreff E."/>
            <person name="Dieguez M.J."/>
            <person name="Sacco F."/>
        </authorList>
    </citation>
    <scope>NUCLEOTIDE SEQUENCE [LARGE SCALE GENOMIC DNA]</scope>
    <source>
        <strain evidence="2 3">RO10H11247</strain>
    </source>
</reference>
<dbReference type="EMBL" id="LAVV01007834">
    <property type="protein sequence ID" value="KNZ54625.1"/>
    <property type="molecule type" value="Genomic_DNA"/>
</dbReference>
<feature type="region of interest" description="Disordered" evidence="1">
    <location>
        <begin position="1"/>
        <end position="44"/>
    </location>
</feature>
<keyword evidence="3" id="KW-1185">Reference proteome</keyword>
<evidence type="ECO:0000313" key="3">
    <source>
        <dbReference type="Proteomes" id="UP000037035"/>
    </source>
</evidence>
<dbReference type="VEuPathDB" id="FungiDB:VP01_289g7"/>
<comment type="caution">
    <text evidence="2">The sequence shown here is derived from an EMBL/GenBank/DDBJ whole genome shotgun (WGS) entry which is preliminary data.</text>
</comment>
<dbReference type="AlphaFoldDB" id="A0A0L6V3D5"/>
<name>A0A0L6V3D5_9BASI</name>
<evidence type="ECO:0000313" key="2">
    <source>
        <dbReference type="EMBL" id="KNZ54625.1"/>
    </source>
</evidence>